<dbReference type="Pfam" id="PF13588">
    <property type="entry name" value="HSDR_N_2"/>
    <property type="match status" value="1"/>
</dbReference>
<dbReference type="InterPro" id="IPR052916">
    <property type="entry name" value="Type-I_RE_MTase_Subunit"/>
</dbReference>
<dbReference type="GO" id="GO:0032259">
    <property type="term" value="P:methylation"/>
    <property type="evidence" value="ECO:0007669"/>
    <property type="project" value="InterPro"/>
</dbReference>
<evidence type="ECO:0000256" key="1">
    <source>
        <dbReference type="ARBA" id="ARBA00022747"/>
    </source>
</evidence>
<sequence length="813" mass="91630">MVGVTPAPDQDFPSSGRLHQVEHKVWVPLRRKWVDVSSKPEELVRQEWIRRLVVDGGFSLLQIDQERRTQHGRRSPRADIVVWASPADKVAKKSPVLVVETKAGDGRARHEDFWQGESYARASEARFLIIATATTHSVFEVVRGLPGSTQEINDWPKAHDVADTARLSKLVARQRTFDRDEFQRLLFECHSLLRDAHAMTPDRAFDTMSKVLFVKLHVERTQTHETFTTEYLDRWAAMQLRRTSVVHDLLFEDTKDAYRADGLFNATDKLDISEATFRQLVSKLERFNLSKTGEDVKGIAFEKFLGRTFRGELGQFFTPRPVVEFMIRALNPHEKEIICDPAAGSGGFLIAAFDHVRAAIAADIDRQRQAEIERISSEYPDDATEEMLDERDARIDRAVRKINRELLPTDDQGERVETRVGHLAWEAIYGSDKEPRAARTAKMNMIMHGDGHGGIHWHDGLVDVNGIFNGRFKVVVTNPPFGATVNRQQRVGDTRESDVEDGGSRYRSRQKERYGEAWEASHAQVLAARGQPILDLYEIGRGQNSRQTETLFVERCLNLLDVGGRMAIILPNGNLNAASLSWLRRWTEGKAFLRGVVALPGETFKFSRASVSASVVFLQKFTEDDAARWESAWTEAAAASDGDFDTRRNAAVLRWEQRVVDGNDQQLQKLLEDLAAYGVKRCLPAWKRAPSEGLVRGAGTTRIGAPVWAGTAPPRESRVRDLKARYSLLAPAVPALKEALKGLRAELRAVDDEQTEAMWKMVRTTFDYPVFMSKPSAVGITTTGDTGDHVPNDLPKVLAEWHRYVTDIPGWPA</sequence>
<gene>
    <name evidence="5" type="ORF">C7C45_09230</name>
</gene>
<keyword evidence="5" id="KW-0378">Hydrolase</keyword>
<keyword evidence="1" id="KW-0680">Restriction system</keyword>
<dbReference type="Pfam" id="PF02384">
    <property type="entry name" value="N6_Mtase"/>
    <property type="match status" value="3"/>
</dbReference>
<dbReference type="GO" id="GO:0003677">
    <property type="term" value="F:DNA binding"/>
    <property type="evidence" value="ECO:0007669"/>
    <property type="project" value="InterPro"/>
</dbReference>
<evidence type="ECO:0000256" key="2">
    <source>
        <dbReference type="SAM" id="MobiDB-lite"/>
    </source>
</evidence>
<dbReference type="GO" id="GO:0004519">
    <property type="term" value="F:endonuclease activity"/>
    <property type="evidence" value="ECO:0007669"/>
    <property type="project" value="UniProtKB-KW"/>
</dbReference>
<feature type="domain" description="DNA methylase adenine-specific" evidence="3">
    <location>
        <begin position="543"/>
        <end position="624"/>
    </location>
</feature>
<dbReference type="PROSITE" id="PS00092">
    <property type="entry name" value="N6_MTASE"/>
    <property type="match status" value="1"/>
</dbReference>
<dbReference type="SUPFAM" id="SSF53335">
    <property type="entry name" value="S-adenosyl-L-methionine-dependent methyltransferases"/>
    <property type="match status" value="1"/>
</dbReference>
<feature type="domain" description="DNA methylase adenine-specific" evidence="3">
    <location>
        <begin position="424"/>
        <end position="495"/>
    </location>
</feature>
<evidence type="ECO:0000313" key="6">
    <source>
        <dbReference type="Proteomes" id="UP000248333"/>
    </source>
</evidence>
<dbReference type="PRINTS" id="PR00507">
    <property type="entry name" value="N12N6MTFRASE"/>
</dbReference>
<dbReference type="InterPro" id="IPR029464">
    <property type="entry name" value="HSDR_N"/>
</dbReference>
<organism evidence="5 6">
    <name type="scientific">Micromonospora arborensis</name>
    <dbReference type="NCBI Taxonomy" id="2116518"/>
    <lineage>
        <taxon>Bacteria</taxon>
        <taxon>Bacillati</taxon>
        <taxon>Actinomycetota</taxon>
        <taxon>Actinomycetes</taxon>
        <taxon>Micromonosporales</taxon>
        <taxon>Micromonosporaceae</taxon>
        <taxon>Micromonospora</taxon>
    </lineage>
</organism>
<dbReference type="AlphaFoldDB" id="A0A318NMA0"/>
<protein>
    <submittedName>
        <fullName evidence="5">Restriction endonuclease subunit M</fullName>
    </submittedName>
</protein>
<reference evidence="5 6" key="1">
    <citation type="submission" date="2018-03" db="EMBL/GenBank/DDBJ databases">
        <title>Bioinformatic expansion and discovery of thiopeptide antibiotics.</title>
        <authorList>
            <person name="Schwalen C.J."/>
            <person name="Hudson G.A."/>
            <person name="Mitchell D.A."/>
        </authorList>
    </citation>
    <scope>NUCLEOTIDE SEQUENCE [LARGE SCALE GENOMIC DNA]</scope>
    <source>
        <strain evidence="5 6">NRRL 8041</strain>
    </source>
</reference>
<dbReference type="Gene3D" id="3.40.50.150">
    <property type="entry name" value="Vaccinia Virus protein VP39"/>
    <property type="match status" value="1"/>
</dbReference>
<dbReference type="InterPro" id="IPR003356">
    <property type="entry name" value="DNA_methylase_A-5"/>
</dbReference>
<dbReference type="GO" id="GO:0008170">
    <property type="term" value="F:N-methyltransferase activity"/>
    <property type="evidence" value="ECO:0007669"/>
    <property type="project" value="InterPro"/>
</dbReference>
<keyword evidence="5" id="KW-0255">Endonuclease</keyword>
<evidence type="ECO:0000259" key="4">
    <source>
        <dbReference type="Pfam" id="PF13588"/>
    </source>
</evidence>
<evidence type="ECO:0000259" key="3">
    <source>
        <dbReference type="Pfam" id="PF02384"/>
    </source>
</evidence>
<dbReference type="InterPro" id="IPR029063">
    <property type="entry name" value="SAM-dependent_MTases_sf"/>
</dbReference>
<dbReference type="Proteomes" id="UP000248333">
    <property type="component" value="Unassembled WGS sequence"/>
</dbReference>
<keyword evidence="5" id="KW-0540">Nuclease</keyword>
<feature type="domain" description="Type I restriction enzyme R protein N-terminal" evidence="4">
    <location>
        <begin position="40"/>
        <end position="156"/>
    </location>
</feature>
<comment type="caution">
    <text evidence="5">The sequence shown here is derived from an EMBL/GenBank/DDBJ whole genome shotgun (WGS) entry which is preliminary data.</text>
</comment>
<feature type="domain" description="DNA methylase adenine-specific" evidence="3">
    <location>
        <begin position="295"/>
        <end position="359"/>
    </location>
</feature>
<accession>A0A318NMA0</accession>
<dbReference type="EMBL" id="PYBV01000011">
    <property type="protein sequence ID" value="PYC72716.1"/>
    <property type="molecule type" value="Genomic_DNA"/>
</dbReference>
<dbReference type="PANTHER" id="PTHR42998">
    <property type="entry name" value="TYPE I RESTRICTION ENZYME HINDVIIP M PROTEIN-RELATED"/>
    <property type="match status" value="1"/>
</dbReference>
<evidence type="ECO:0000313" key="5">
    <source>
        <dbReference type="EMBL" id="PYC72716.1"/>
    </source>
</evidence>
<dbReference type="GO" id="GO:0009307">
    <property type="term" value="P:DNA restriction-modification system"/>
    <property type="evidence" value="ECO:0007669"/>
    <property type="project" value="UniProtKB-KW"/>
</dbReference>
<proteinExistence type="predicted"/>
<keyword evidence="6" id="KW-1185">Reference proteome</keyword>
<dbReference type="PANTHER" id="PTHR42998:SF1">
    <property type="entry name" value="TYPE I RESTRICTION ENZYME HINDI METHYLASE SUBUNIT"/>
    <property type="match status" value="1"/>
</dbReference>
<dbReference type="InterPro" id="IPR002052">
    <property type="entry name" value="DNA_methylase_N6_adenine_CS"/>
</dbReference>
<dbReference type="OrthoDB" id="9784823at2"/>
<feature type="region of interest" description="Disordered" evidence="2">
    <location>
        <begin position="489"/>
        <end position="510"/>
    </location>
</feature>
<name>A0A318NMA0_9ACTN</name>